<keyword evidence="2" id="KW-0808">Transferase</keyword>
<feature type="domain" description="Carbohydrate kinase PfkB" evidence="6">
    <location>
        <begin position="2"/>
        <end position="300"/>
    </location>
</feature>
<organism evidence="7">
    <name type="scientific">uncultured spirochete</name>
    <dbReference type="NCBI Taxonomy" id="156406"/>
    <lineage>
        <taxon>Bacteria</taxon>
        <taxon>Pseudomonadati</taxon>
        <taxon>Spirochaetota</taxon>
        <taxon>Spirochaetia</taxon>
        <taxon>Spirochaetales</taxon>
        <taxon>environmental samples</taxon>
    </lineage>
</organism>
<keyword evidence="5" id="KW-0067">ATP-binding</keyword>
<dbReference type="InterPro" id="IPR002173">
    <property type="entry name" value="Carboh/pur_kinase_PfkB_CS"/>
</dbReference>
<keyword evidence="4" id="KW-0418">Kinase</keyword>
<dbReference type="PANTHER" id="PTHR43085">
    <property type="entry name" value="HEXOKINASE FAMILY MEMBER"/>
    <property type="match status" value="1"/>
</dbReference>
<dbReference type="CDD" id="cd01167">
    <property type="entry name" value="bac_FRK"/>
    <property type="match status" value="1"/>
</dbReference>
<dbReference type="SUPFAM" id="SSF53613">
    <property type="entry name" value="Ribokinase-like"/>
    <property type="match status" value="1"/>
</dbReference>
<dbReference type="Pfam" id="PF00294">
    <property type="entry name" value="PfkB"/>
    <property type="match status" value="1"/>
</dbReference>
<evidence type="ECO:0000256" key="3">
    <source>
        <dbReference type="ARBA" id="ARBA00022741"/>
    </source>
</evidence>
<evidence type="ECO:0000256" key="5">
    <source>
        <dbReference type="ARBA" id="ARBA00022840"/>
    </source>
</evidence>
<dbReference type="InterPro" id="IPR029056">
    <property type="entry name" value="Ribokinase-like"/>
</dbReference>
<evidence type="ECO:0000313" key="7">
    <source>
        <dbReference type="EMBL" id="SLM10687.1"/>
    </source>
</evidence>
<sequence>MIVACGESLIDMVPAEHGSKLFEACPGGCPYNSAIAAARLGAPTWFLGKTSRDFLGDTIVSKLVDSGVDVSLLARSDQAVTLAFVERDQAGNAKYAFYSADAADRFFLPSDIPAKLPDSAVFLLVGSISLVQEPSCSTILALIEREHERKLISFDPNVRPNLISSKSEYRARFEWICRRSAIVKASDSDLEWLYECPANEAANKVLGLGPELVALTRGEHGSLALTKQVRIELAAAKVAVVDTIGAGDSFHAGLLAALGWLKVRDRKDLASLSEQNLSAALRLATSVAALDCTKRGAEPPTLHELAVFDPEAVLIAPGIVPQFNAKERIC</sequence>
<evidence type="ECO:0000256" key="2">
    <source>
        <dbReference type="ARBA" id="ARBA00022679"/>
    </source>
</evidence>
<gene>
    <name evidence="7" type="ORF">SPIROBIBN47_150086</name>
</gene>
<evidence type="ECO:0000259" key="6">
    <source>
        <dbReference type="Pfam" id="PF00294"/>
    </source>
</evidence>
<proteinExistence type="inferred from homology"/>
<accession>A0A3P3XG25</accession>
<dbReference type="AlphaFoldDB" id="A0A3P3XG25"/>
<name>A0A3P3XG25_9SPIR</name>
<dbReference type="InterPro" id="IPR011611">
    <property type="entry name" value="PfkB_dom"/>
</dbReference>
<comment type="similarity">
    <text evidence="1">Belongs to the carbohydrate kinase PfkB family.</text>
</comment>
<dbReference type="InterPro" id="IPR050306">
    <property type="entry name" value="PfkB_Carbo_kinase"/>
</dbReference>
<keyword evidence="3" id="KW-0547">Nucleotide-binding</keyword>
<dbReference type="PANTHER" id="PTHR43085:SF1">
    <property type="entry name" value="PSEUDOURIDINE KINASE-RELATED"/>
    <property type="match status" value="1"/>
</dbReference>
<evidence type="ECO:0000256" key="1">
    <source>
        <dbReference type="ARBA" id="ARBA00010688"/>
    </source>
</evidence>
<dbReference type="GO" id="GO:0016301">
    <property type="term" value="F:kinase activity"/>
    <property type="evidence" value="ECO:0007669"/>
    <property type="project" value="UniProtKB-KW"/>
</dbReference>
<dbReference type="GO" id="GO:0005524">
    <property type="term" value="F:ATP binding"/>
    <property type="evidence" value="ECO:0007669"/>
    <property type="project" value="UniProtKB-KW"/>
</dbReference>
<reference evidence="7" key="1">
    <citation type="submission" date="2017-02" db="EMBL/GenBank/DDBJ databases">
        <authorList>
            <person name="Regsiter A."/>
            <person name="William W."/>
        </authorList>
    </citation>
    <scope>NUCLEOTIDE SEQUENCE</scope>
    <source>
        <strain evidence="7">Bib</strain>
    </source>
</reference>
<dbReference type="EMBL" id="FWDM01000007">
    <property type="protein sequence ID" value="SLM10687.1"/>
    <property type="molecule type" value="Genomic_DNA"/>
</dbReference>
<protein>
    <submittedName>
        <fullName evidence="7">PfkB domain protein</fullName>
    </submittedName>
</protein>
<dbReference type="PROSITE" id="PS00584">
    <property type="entry name" value="PFKB_KINASES_2"/>
    <property type="match status" value="1"/>
</dbReference>
<dbReference type="Gene3D" id="3.40.1190.20">
    <property type="match status" value="1"/>
</dbReference>
<evidence type="ECO:0000256" key="4">
    <source>
        <dbReference type="ARBA" id="ARBA00022777"/>
    </source>
</evidence>